<dbReference type="EMBL" id="CP144694">
    <property type="protein sequence ID" value="WVZ03534.1"/>
    <property type="molecule type" value="Genomic_DNA"/>
</dbReference>
<dbReference type="Proteomes" id="UP001374535">
    <property type="component" value="Chromosome 7"/>
</dbReference>
<accession>A0AAQ3RQ15</accession>
<proteinExistence type="predicted"/>
<evidence type="ECO:0000313" key="2">
    <source>
        <dbReference type="Proteomes" id="UP001374535"/>
    </source>
</evidence>
<gene>
    <name evidence="1" type="ORF">V8G54_024340</name>
</gene>
<sequence length="106" mass="12985">MRLYYSFPTLIKRRTNQRDPNAEYLLFEFRQEPFRRRASWDKRERKNLVLRCCYLVVSEKNHRRHHDGTLDEIDSQREVVNAEEDCCCDPNHPIRDSQDPNLQELY</sequence>
<dbReference type="AlphaFoldDB" id="A0AAQ3RQ15"/>
<reference evidence="1 2" key="1">
    <citation type="journal article" date="2023" name="Life. Sci Alliance">
        <title>Evolutionary insights into 3D genome organization and epigenetic landscape of Vigna mungo.</title>
        <authorList>
            <person name="Junaid A."/>
            <person name="Singh B."/>
            <person name="Bhatia S."/>
        </authorList>
    </citation>
    <scope>NUCLEOTIDE SEQUENCE [LARGE SCALE GENOMIC DNA]</scope>
    <source>
        <strain evidence="1">Urdbean</strain>
    </source>
</reference>
<protein>
    <submittedName>
        <fullName evidence="1">Uncharacterized protein</fullName>
    </submittedName>
</protein>
<keyword evidence="2" id="KW-1185">Reference proteome</keyword>
<evidence type="ECO:0000313" key="1">
    <source>
        <dbReference type="EMBL" id="WVZ03534.1"/>
    </source>
</evidence>
<organism evidence="1 2">
    <name type="scientific">Vigna mungo</name>
    <name type="common">Black gram</name>
    <name type="synonym">Phaseolus mungo</name>
    <dbReference type="NCBI Taxonomy" id="3915"/>
    <lineage>
        <taxon>Eukaryota</taxon>
        <taxon>Viridiplantae</taxon>
        <taxon>Streptophyta</taxon>
        <taxon>Embryophyta</taxon>
        <taxon>Tracheophyta</taxon>
        <taxon>Spermatophyta</taxon>
        <taxon>Magnoliopsida</taxon>
        <taxon>eudicotyledons</taxon>
        <taxon>Gunneridae</taxon>
        <taxon>Pentapetalae</taxon>
        <taxon>rosids</taxon>
        <taxon>fabids</taxon>
        <taxon>Fabales</taxon>
        <taxon>Fabaceae</taxon>
        <taxon>Papilionoideae</taxon>
        <taxon>50 kb inversion clade</taxon>
        <taxon>NPAAA clade</taxon>
        <taxon>indigoferoid/millettioid clade</taxon>
        <taxon>Phaseoleae</taxon>
        <taxon>Vigna</taxon>
    </lineage>
</organism>
<name>A0AAQ3RQ15_VIGMU</name>